<dbReference type="InterPro" id="IPR051258">
    <property type="entry name" value="Diverse_Substrate_Transporter"/>
</dbReference>
<feature type="domain" description="EamA" evidence="8">
    <location>
        <begin position="10"/>
        <end position="152"/>
    </location>
</feature>
<proteinExistence type="inferred from homology"/>
<evidence type="ECO:0000256" key="2">
    <source>
        <dbReference type="ARBA" id="ARBA00007362"/>
    </source>
</evidence>
<evidence type="ECO:0000313" key="9">
    <source>
        <dbReference type="EMBL" id="SUQ13735.1"/>
    </source>
</evidence>
<evidence type="ECO:0000259" key="8">
    <source>
        <dbReference type="Pfam" id="PF00892"/>
    </source>
</evidence>
<protein>
    <submittedName>
        <fullName evidence="9">Permease of the drug/metabolite transporter (DMT) superfamily</fullName>
    </submittedName>
</protein>
<dbReference type="SUPFAM" id="SSF103481">
    <property type="entry name" value="Multidrug resistance efflux transporter EmrE"/>
    <property type="match status" value="2"/>
</dbReference>
<reference evidence="10" key="1">
    <citation type="submission" date="2017-07" db="EMBL/GenBank/DDBJ databases">
        <authorList>
            <person name="Varghese N."/>
            <person name="Submissions S."/>
        </authorList>
    </citation>
    <scope>NUCLEOTIDE SEQUENCE [LARGE SCALE GENOMIC DNA]</scope>
    <source>
        <strain evidence="10">NLAE-zl-C134</strain>
    </source>
</reference>
<organism evidence="9 10">
    <name type="scientific">Faecalicatena contorta</name>
    <dbReference type="NCBI Taxonomy" id="39482"/>
    <lineage>
        <taxon>Bacteria</taxon>
        <taxon>Bacillati</taxon>
        <taxon>Bacillota</taxon>
        <taxon>Clostridia</taxon>
        <taxon>Lachnospirales</taxon>
        <taxon>Lachnospiraceae</taxon>
        <taxon>Faecalicatena</taxon>
    </lineage>
</organism>
<dbReference type="InterPro" id="IPR000620">
    <property type="entry name" value="EamA_dom"/>
</dbReference>
<keyword evidence="3" id="KW-1003">Cell membrane</keyword>
<feature type="transmembrane region" description="Helical" evidence="7">
    <location>
        <begin position="82"/>
        <end position="106"/>
    </location>
</feature>
<evidence type="ECO:0000256" key="6">
    <source>
        <dbReference type="ARBA" id="ARBA00023136"/>
    </source>
</evidence>
<comment type="subcellular location">
    <subcellularLocation>
        <location evidence="1">Cell membrane</location>
        <topology evidence="1">Multi-pass membrane protein</topology>
    </subcellularLocation>
</comment>
<dbReference type="Proteomes" id="UP000254051">
    <property type="component" value="Unassembled WGS sequence"/>
</dbReference>
<keyword evidence="5 7" id="KW-1133">Transmembrane helix</keyword>
<dbReference type="Gene3D" id="1.10.3730.20">
    <property type="match status" value="1"/>
</dbReference>
<evidence type="ECO:0000313" key="10">
    <source>
        <dbReference type="Proteomes" id="UP000254051"/>
    </source>
</evidence>
<keyword evidence="10" id="KW-1185">Reference proteome</keyword>
<dbReference type="AlphaFoldDB" id="A0A316AK19"/>
<accession>A0A316AK19</accession>
<feature type="transmembrane region" description="Helical" evidence="7">
    <location>
        <begin position="191"/>
        <end position="211"/>
    </location>
</feature>
<name>A0A316AK19_9FIRM</name>
<feature type="transmembrane region" description="Helical" evidence="7">
    <location>
        <begin position="223"/>
        <end position="241"/>
    </location>
</feature>
<dbReference type="GO" id="GO:0005886">
    <property type="term" value="C:plasma membrane"/>
    <property type="evidence" value="ECO:0007669"/>
    <property type="project" value="UniProtKB-SubCell"/>
</dbReference>
<feature type="domain" description="EamA" evidence="8">
    <location>
        <begin position="162"/>
        <end position="294"/>
    </location>
</feature>
<feature type="transmembrane region" description="Helical" evidence="7">
    <location>
        <begin position="112"/>
        <end position="131"/>
    </location>
</feature>
<feature type="transmembrane region" description="Helical" evidence="7">
    <location>
        <begin position="138"/>
        <end position="159"/>
    </location>
</feature>
<feature type="transmembrane region" description="Helical" evidence="7">
    <location>
        <begin position="165"/>
        <end position="184"/>
    </location>
</feature>
<evidence type="ECO:0000256" key="4">
    <source>
        <dbReference type="ARBA" id="ARBA00022692"/>
    </source>
</evidence>
<evidence type="ECO:0000256" key="7">
    <source>
        <dbReference type="SAM" id="Phobius"/>
    </source>
</evidence>
<dbReference type="OrthoDB" id="9804865at2"/>
<keyword evidence="6 7" id="KW-0472">Membrane</keyword>
<comment type="similarity">
    <text evidence="2">Belongs to the EamA transporter family.</text>
</comment>
<dbReference type="RefSeq" id="WP_109709904.1">
    <property type="nucleotide sequence ID" value="NZ_QGDS01000004.1"/>
</dbReference>
<evidence type="ECO:0000256" key="5">
    <source>
        <dbReference type="ARBA" id="ARBA00022989"/>
    </source>
</evidence>
<evidence type="ECO:0000256" key="1">
    <source>
        <dbReference type="ARBA" id="ARBA00004651"/>
    </source>
</evidence>
<dbReference type="EMBL" id="UHJJ01000004">
    <property type="protein sequence ID" value="SUQ13735.1"/>
    <property type="molecule type" value="Genomic_DNA"/>
</dbReference>
<feature type="transmembrane region" description="Helical" evidence="7">
    <location>
        <begin position="253"/>
        <end position="273"/>
    </location>
</feature>
<dbReference type="InterPro" id="IPR037185">
    <property type="entry name" value="EmrE-like"/>
</dbReference>
<dbReference type="Pfam" id="PF00892">
    <property type="entry name" value="EamA"/>
    <property type="match status" value="2"/>
</dbReference>
<sequence>MKQKIKNNSMLMLTALIWGSAFVAQSVGMDYIGPFTFNSIRCLMGALVLLPVIWILGRKSRPKSAGVQDSHTQAGKEDKKTLWIGGILCGIALAAGSSFQQVGLLYSSAGKAGFITALYILIVPILGIFVGKRVGIKIWAGVGIATVGIYFLCIKEGFYIVFGDLLMMAGALMFAIHILIIDYFAPRADGVKLSCIQFLVSGILCAAPMLIWEKPTTGEILAAHLPLLYAGVLSCGVAYTLQVIAQKNADPTVASLILSLESVFAALTSWVIMNETRTPKELFGCVLVFIAIILAQLPEKAPQRDKKQQQLESS</sequence>
<dbReference type="PANTHER" id="PTHR42920">
    <property type="entry name" value="OS03G0707200 PROTEIN-RELATED"/>
    <property type="match status" value="1"/>
</dbReference>
<evidence type="ECO:0000256" key="3">
    <source>
        <dbReference type="ARBA" id="ARBA00022475"/>
    </source>
</evidence>
<feature type="transmembrane region" description="Helical" evidence="7">
    <location>
        <begin position="279"/>
        <end position="297"/>
    </location>
</feature>
<gene>
    <name evidence="9" type="ORF">SAMN05216529_10446</name>
</gene>
<keyword evidence="4 7" id="KW-0812">Transmembrane</keyword>
<dbReference type="PANTHER" id="PTHR42920:SF5">
    <property type="entry name" value="EAMA DOMAIN-CONTAINING PROTEIN"/>
    <property type="match status" value="1"/>
</dbReference>
<feature type="transmembrane region" description="Helical" evidence="7">
    <location>
        <begin position="38"/>
        <end position="56"/>
    </location>
</feature>